<dbReference type="PANTHER" id="PTHR33507:SF3">
    <property type="entry name" value="INNER MEMBRANE PROTEIN YBBJ"/>
    <property type="match status" value="1"/>
</dbReference>
<dbReference type="GO" id="GO:0005886">
    <property type="term" value="C:plasma membrane"/>
    <property type="evidence" value="ECO:0007669"/>
    <property type="project" value="TreeGrafter"/>
</dbReference>
<gene>
    <name evidence="7" type="ORF">DD559_18770</name>
</gene>
<feature type="domain" description="NfeD-like C-terminal" evidence="6">
    <location>
        <begin position="92"/>
        <end position="145"/>
    </location>
</feature>
<comment type="caution">
    <text evidence="7">The sequence shown here is derived from an EMBL/GenBank/DDBJ whole genome shotgun (WGS) entry which is preliminary data.</text>
</comment>
<evidence type="ECO:0000313" key="8">
    <source>
        <dbReference type="Proteomes" id="UP000245890"/>
    </source>
</evidence>
<evidence type="ECO:0000256" key="3">
    <source>
        <dbReference type="ARBA" id="ARBA00022989"/>
    </source>
</evidence>
<keyword evidence="3 5" id="KW-1133">Transmembrane helix</keyword>
<keyword evidence="8" id="KW-1185">Reference proteome</keyword>
<accession>A0A2U0SIG2</accession>
<dbReference type="Pfam" id="PF01957">
    <property type="entry name" value="NfeD"/>
    <property type="match status" value="1"/>
</dbReference>
<proteinExistence type="predicted"/>
<comment type="subcellular location">
    <subcellularLocation>
        <location evidence="1">Membrane</location>
        <topology evidence="1">Multi-pass membrane protein</topology>
    </subcellularLocation>
</comment>
<evidence type="ECO:0000256" key="1">
    <source>
        <dbReference type="ARBA" id="ARBA00004141"/>
    </source>
</evidence>
<reference evidence="7 8" key="1">
    <citation type="submission" date="2018-05" db="EMBL/GenBank/DDBJ databases">
        <title>Description of Sphingomonas pokkalii sp nov, isolated from the rhizosphere of saline tolerant pokkali rice and its draft genome analysis.</title>
        <authorList>
            <person name="Menon R."/>
            <person name="Kumari S."/>
            <person name="Rameshkumar N."/>
        </authorList>
    </citation>
    <scope>NUCLEOTIDE SEQUENCE [LARGE SCALE GENOMIC DNA]</scope>
    <source>
        <strain evidence="7 8">L3B27</strain>
    </source>
</reference>
<sequence>MEWLQHPALLWLIGAVVLAIVELALPGVYMVFFAVAAALTGLVGLLFPELGFAGQCVGFAAWSAVAVLIGKRWYHDFPVASTDPLLNDRLARMIGQVVTVVEPIDEDAGRVRVGDGEWPARGPGAPAGARVRITGADGTTLRVEPLSALSHH</sequence>
<evidence type="ECO:0000256" key="4">
    <source>
        <dbReference type="ARBA" id="ARBA00023136"/>
    </source>
</evidence>
<dbReference type="InterPro" id="IPR052165">
    <property type="entry name" value="Membrane_assoc_protease"/>
</dbReference>
<feature type="transmembrane region" description="Helical" evidence="5">
    <location>
        <begin position="50"/>
        <end position="69"/>
    </location>
</feature>
<dbReference type="Proteomes" id="UP000245890">
    <property type="component" value="Unassembled WGS sequence"/>
</dbReference>
<dbReference type="RefSeq" id="WP_116470517.1">
    <property type="nucleotide sequence ID" value="NZ_QENQ01000001.1"/>
</dbReference>
<dbReference type="AlphaFoldDB" id="A0A2U0SIG2"/>
<evidence type="ECO:0000259" key="6">
    <source>
        <dbReference type="Pfam" id="PF01957"/>
    </source>
</evidence>
<evidence type="ECO:0000256" key="5">
    <source>
        <dbReference type="SAM" id="Phobius"/>
    </source>
</evidence>
<dbReference type="InterPro" id="IPR012340">
    <property type="entry name" value="NA-bd_OB-fold"/>
</dbReference>
<organism evidence="7 8">
    <name type="scientific">Sphingomonas pokkalii</name>
    <dbReference type="NCBI Taxonomy" id="2175090"/>
    <lineage>
        <taxon>Bacteria</taxon>
        <taxon>Pseudomonadati</taxon>
        <taxon>Pseudomonadota</taxon>
        <taxon>Alphaproteobacteria</taxon>
        <taxon>Sphingomonadales</taxon>
        <taxon>Sphingomonadaceae</taxon>
        <taxon>Sphingomonas</taxon>
    </lineage>
</organism>
<dbReference type="OrthoDB" id="9810336at2"/>
<evidence type="ECO:0000313" key="7">
    <source>
        <dbReference type="EMBL" id="PVX31128.1"/>
    </source>
</evidence>
<name>A0A2U0SIG2_9SPHN</name>
<dbReference type="EMBL" id="QENQ01000001">
    <property type="protein sequence ID" value="PVX31128.1"/>
    <property type="molecule type" value="Genomic_DNA"/>
</dbReference>
<keyword evidence="4 5" id="KW-0472">Membrane</keyword>
<keyword evidence="2 5" id="KW-0812">Transmembrane</keyword>
<dbReference type="InterPro" id="IPR002810">
    <property type="entry name" value="NfeD-like_C"/>
</dbReference>
<feature type="transmembrane region" description="Helical" evidence="5">
    <location>
        <begin position="9"/>
        <end position="38"/>
    </location>
</feature>
<evidence type="ECO:0000256" key="2">
    <source>
        <dbReference type="ARBA" id="ARBA00022692"/>
    </source>
</evidence>
<dbReference type="PANTHER" id="PTHR33507">
    <property type="entry name" value="INNER MEMBRANE PROTEIN YBBJ"/>
    <property type="match status" value="1"/>
</dbReference>
<dbReference type="Gene3D" id="2.40.50.140">
    <property type="entry name" value="Nucleic acid-binding proteins"/>
    <property type="match status" value="1"/>
</dbReference>
<protein>
    <recommendedName>
        <fullName evidence="6">NfeD-like C-terminal domain-containing protein</fullName>
    </recommendedName>
</protein>